<dbReference type="SFLD" id="SFLDG00179">
    <property type="entry name" value="mandelate_racemase"/>
    <property type="match status" value="1"/>
</dbReference>
<dbReference type="SFLD" id="SFLDS00001">
    <property type="entry name" value="Enolase"/>
    <property type="match status" value="1"/>
</dbReference>
<dbReference type="CDD" id="cd03316">
    <property type="entry name" value="MR_like"/>
    <property type="match status" value="1"/>
</dbReference>
<dbReference type="InterPro" id="IPR013341">
    <property type="entry name" value="Mandelate_racemase_N_dom"/>
</dbReference>
<evidence type="ECO:0000259" key="2">
    <source>
        <dbReference type="SMART" id="SM00922"/>
    </source>
</evidence>
<dbReference type="Gene3D" id="3.30.390.10">
    <property type="entry name" value="Enolase-like, N-terminal domain"/>
    <property type="match status" value="1"/>
</dbReference>
<dbReference type="GO" id="GO:0016829">
    <property type="term" value="F:lyase activity"/>
    <property type="evidence" value="ECO:0007669"/>
    <property type="project" value="UniProtKB-KW"/>
</dbReference>
<feature type="domain" description="Mandelate racemase/muconate lactonizing enzyme C-terminal" evidence="2">
    <location>
        <begin position="148"/>
        <end position="245"/>
    </location>
</feature>
<dbReference type="Pfam" id="PF02746">
    <property type="entry name" value="MR_MLE_N"/>
    <property type="match status" value="1"/>
</dbReference>
<keyword evidence="1" id="KW-0456">Lyase</keyword>
<dbReference type="InterPro" id="IPR029065">
    <property type="entry name" value="Enolase_C-like"/>
</dbReference>
<dbReference type="EMBL" id="FRCB01000003">
    <property type="protein sequence ID" value="SHL86418.1"/>
    <property type="molecule type" value="Genomic_DNA"/>
</dbReference>
<evidence type="ECO:0000313" key="3">
    <source>
        <dbReference type="EMBL" id="SHL86418.1"/>
    </source>
</evidence>
<evidence type="ECO:0000256" key="1">
    <source>
        <dbReference type="ARBA" id="ARBA00023239"/>
    </source>
</evidence>
<dbReference type="SMART" id="SM00922">
    <property type="entry name" value="MR_MLE"/>
    <property type="match status" value="1"/>
</dbReference>
<reference evidence="3 4" key="1">
    <citation type="submission" date="2016-11" db="EMBL/GenBank/DDBJ databases">
        <authorList>
            <person name="Varghese N."/>
            <person name="Submissions S."/>
        </authorList>
    </citation>
    <scope>NUCLEOTIDE SEQUENCE [LARGE SCALE GENOMIC DNA]</scope>
    <source>
        <strain evidence="3 4">DSM 28249</strain>
    </source>
</reference>
<evidence type="ECO:0000313" key="4">
    <source>
        <dbReference type="Proteomes" id="UP000322545"/>
    </source>
</evidence>
<dbReference type="PANTHER" id="PTHR48080:SF2">
    <property type="entry name" value="D-GALACTONATE DEHYDRATASE"/>
    <property type="match status" value="1"/>
</dbReference>
<keyword evidence="4" id="KW-1185">Reference proteome</keyword>
<dbReference type="InterPro" id="IPR029017">
    <property type="entry name" value="Enolase-like_N"/>
</dbReference>
<protein>
    <submittedName>
        <fullName evidence="3">L-alanine-DL-glutamate epimerase</fullName>
    </submittedName>
</protein>
<dbReference type="InterPro" id="IPR036849">
    <property type="entry name" value="Enolase-like_C_sf"/>
</dbReference>
<dbReference type="Gene3D" id="3.20.20.120">
    <property type="entry name" value="Enolase-like C-terminal domain"/>
    <property type="match status" value="1"/>
</dbReference>
<dbReference type="SUPFAM" id="SSF51604">
    <property type="entry name" value="Enolase C-terminal domain-like"/>
    <property type="match status" value="1"/>
</dbReference>
<name>A0A1M7E473_9RHOB</name>
<organism evidence="3 4">
    <name type="scientific">Roseovarius litoreus</name>
    <dbReference type="NCBI Taxonomy" id="1155722"/>
    <lineage>
        <taxon>Bacteria</taxon>
        <taxon>Pseudomonadati</taxon>
        <taxon>Pseudomonadota</taxon>
        <taxon>Alphaproteobacteria</taxon>
        <taxon>Rhodobacterales</taxon>
        <taxon>Roseobacteraceae</taxon>
        <taxon>Roseovarius</taxon>
    </lineage>
</organism>
<dbReference type="InterPro" id="IPR013342">
    <property type="entry name" value="Mandelate_racemase_C"/>
</dbReference>
<sequence>MKIDRITVHVFRAPTQKPVATSFGVMRDRPAVFVRLSDGEGAHGWGEIFANWPAAGAEHRARLLMEDVADLVLGREVEAPEQLFDALTRQTHIRALQCGEWGPFRQVIAGLDTAMHDLFARRADLSLAAYLSAEAGASVPVYASGLHVSAAGEEIAAARARGIKAFKVKVGFDARRDLDDLGALVAGLQQGEALMADANQAWSLHEAEEFARQSEGLHLAWLEEPIRADSPLGEWQRLAQACATPLAAGENIVGFQDFAAAIESGAFTVLQPDVAKWGGVSGCLAVARQTVAAGLRYCPHFLGGGIGLLASAHVLAAAGGDGMLELDANANPLRDSFVAQHPVTEGAFPIAESPGLGIDTLPDEIADFRTLTLDSAGA</sequence>
<dbReference type="SUPFAM" id="SSF54826">
    <property type="entry name" value="Enolase N-terminal domain-like"/>
    <property type="match status" value="1"/>
</dbReference>
<dbReference type="AlphaFoldDB" id="A0A1M7E473"/>
<proteinExistence type="predicted"/>
<gene>
    <name evidence="3" type="ORF">SAMN05443432_103187</name>
</gene>
<accession>A0A1M7E473</accession>
<dbReference type="RefSeq" id="WP_149778985.1">
    <property type="nucleotide sequence ID" value="NZ_FRCB01000003.1"/>
</dbReference>
<dbReference type="Pfam" id="PF13378">
    <property type="entry name" value="MR_MLE_C"/>
    <property type="match status" value="1"/>
</dbReference>
<dbReference type="InterPro" id="IPR034593">
    <property type="entry name" value="DgoD-like"/>
</dbReference>
<dbReference type="Proteomes" id="UP000322545">
    <property type="component" value="Unassembled WGS sequence"/>
</dbReference>
<dbReference type="PANTHER" id="PTHR48080">
    <property type="entry name" value="D-GALACTONATE DEHYDRATASE-RELATED"/>
    <property type="match status" value="1"/>
</dbReference>